<reference evidence="1 2" key="1">
    <citation type="submission" date="2019-02" db="EMBL/GenBank/DDBJ databases">
        <title>Deep-cultivation of Planctomycetes and their phenomic and genomic characterization uncovers novel biology.</title>
        <authorList>
            <person name="Wiegand S."/>
            <person name="Jogler M."/>
            <person name="Boedeker C."/>
            <person name="Pinto D."/>
            <person name="Vollmers J."/>
            <person name="Rivas-Marin E."/>
            <person name="Kohn T."/>
            <person name="Peeters S.H."/>
            <person name="Heuer A."/>
            <person name="Rast P."/>
            <person name="Oberbeckmann S."/>
            <person name="Bunk B."/>
            <person name="Jeske O."/>
            <person name="Meyerdierks A."/>
            <person name="Storesund J.E."/>
            <person name="Kallscheuer N."/>
            <person name="Luecker S."/>
            <person name="Lage O.M."/>
            <person name="Pohl T."/>
            <person name="Merkel B.J."/>
            <person name="Hornburger P."/>
            <person name="Mueller R.-W."/>
            <person name="Bruemmer F."/>
            <person name="Labrenz M."/>
            <person name="Spormann A.M."/>
            <person name="Op den Camp H."/>
            <person name="Overmann J."/>
            <person name="Amann R."/>
            <person name="Jetten M.S.M."/>
            <person name="Mascher T."/>
            <person name="Medema M.H."/>
            <person name="Devos D.P."/>
            <person name="Kaster A.-K."/>
            <person name="Ovreas L."/>
            <person name="Rohde M."/>
            <person name="Galperin M.Y."/>
            <person name="Jogler C."/>
        </authorList>
    </citation>
    <scope>NUCLEOTIDE SEQUENCE [LARGE SCALE GENOMIC DNA]</scope>
    <source>
        <strain evidence="1 2">ETA_A8</strain>
    </source>
</reference>
<dbReference type="AlphaFoldDB" id="A0A517Y420"/>
<evidence type="ECO:0000313" key="1">
    <source>
        <dbReference type="EMBL" id="QDU24946.1"/>
    </source>
</evidence>
<keyword evidence="2" id="KW-1185">Reference proteome</keyword>
<protein>
    <submittedName>
        <fullName evidence="1">Uncharacterized protein</fullName>
    </submittedName>
</protein>
<evidence type="ECO:0000313" key="2">
    <source>
        <dbReference type="Proteomes" id="UP000315017"/>
    </source>
</evidence>
<dbReference type="OrthoDB" id="281889at2"/>
<dbReference type="RefSeq" id="WP_145083037.1">
    <property type="nucleotide sequence ID" value="NZ_CP036274.1"/>
</dbReference>
<accession>A0A517Y420</accession>
<dbReference type="EMBL" id="CP036274">
    <property type="protein sequence ID" value="QDU24946.1"/>
    <property type="molecule type" value="Genomic_DNA"/>
</dbReference>
<dbReference type="KEGG" id="aagg:ETAA8_00070"/>
<sequence>MTQAELNRAVARATGESIREIARRGFVLLTPVPVEREPLVVDWDRLDAERCTSFFEQRPAERAA</sequence>
<organism evidence="1 2">
    <name type="scientific">Anatilimnocola aggregata</name>
    <dbReference type="NCBI Taxonomy" id="2528021"/>
    <lineage>
        <taxon>Bacteria</taxon>
        <taxon>Pseudomonadati</taxon>
        <taxon>Planctomycetota</taxon>
        <taxon>Planctomycetia</taxon>
        <taxon>Pirellulales</taxon>
        <taxon>Pirellulaceae</taxon>
        <taxon>Anatilimnocola</taxon>
    </lineage>
</organism>
<dbReference type="Proteomes" id="UP000315017">
    <property type="component" value="Chromosome"/>
</dbReference>
<name>A0A517Y420_9BACT</name>
<gene>
    <name evidence="1" type="ORF">ETAA8_00070</name>
</gene>
<proteinExistence type="predicted"/>